<gene>
    <name evidence="2" type="ORF">G0028_11480</name>
</gene>
<dbReference type="EMBL" id="CP048659">
    <property type="protein sequence ID" value="QOW44423.1"/>
    <property type="molecule type" value="Genomic_DNA"/>
</dbReference>
<evidence type="ECO:0000313" key="3">
    <source>
        <dbReference type="Proteomes" id="UP000593966"/>
    </source>
</evidence>
<dbReference type="Proteomes" id="UP000593966">
    <property type="component" value="Chromosome"/>
</dbReference>
<name>A0A7S6VT27_9GAMM</name>
<protein>
    <submittedName>
        <fullName evidence="2">Uncharacterized protein</fullName>
    </submittedName>
</protein>
<evidence type="ECO:0000313" key="2">
    <source>
        <dbReference type="EMBL" id="QOW44423.1"/>
    </source>
</evidence>
<feature type="compositionally biased region" description="Basic residues" evidence="1">
    <location>
        <begin position="54"/>
        <end position="63"/>
    </location>
</feature>
<accession>A0A7S6VT27</accession>
<dbReference type="RefSeq" id="WP_180047381.1">
    <property type="nucleotide sequence ID" value="NZ_CP048659.1"/>
</dbReference>
<sequence>MRLGRFGLGFVTAMMGFSASFQGFTDSFKRLSAPHIWTKPPSYKSKPNRVSQAKCRKYKRQGR</sequence>
<proteinExistence type="predicted"/>
<keyword evidence="3" id="KW-1185">Reference proteome</keyword>
<evidence type="ECO:0000256" key="1">
    <source>
        <dbReference type="SAM" id="MobiDB-lite"/>
    </source>
</evidence>
<reference evidence="2 3" key="1">
    <citation type="submission" date="2020-02" db="EMBL/GenBank/DDBJ databases">
        <title>Tigecycline-resistant Acinetobacter species from pigs and migratory birds.</title>
        <authorList>
            <person name="Chen C."/>
            <person name="Sun J."/>
            <person name="Liao X.-P."/>
            <person name="Liu Y.-H."/>
        </authorList>
    </citation>
    <scope>NUCLEOTIDE SEQUENCE [LARGE SCALE GENOMIC DNA]</scope>
    <source>
        <strain evidence="2 3">YH12207_T</strain>
    </source>
</reference>
<dbReference type="AlphaFoldDB" id="A0A7S6VT27"/>
<feature type="region of interest" description="Disordered" evidence="1">
    <location>
        <begin position="39"/>
        <end position="63"/>
    </location>
</feature>
<organism evidence="2 3">
    <name type="scientific">Acinetobacter piscicola</name>
    <dbReference type="NCBI Taxonomy" id="2006115"/>
    <lineage>
        <taxon>Bacteria</taxon>
        <taxon>Pseudomonadati</taxon>
        <taxon>Pseudomonadota</taxon>
        <taxon>Gammaproteobacteria</taxon>
        <taxon>Moraxellales</taxon>
        <taxon>Moraxellaceae</taxon>
        <taxon>Acinetobacter</taxon>
    </lineage>
</organism>